<comment type="caution">
    <text evidence="1">The sequence shown here is derived from an EMBL/GenBank/DDBJ whole genome shotgun (WGS) entry which is preliminary data.</text>
</comment>
<reference evidence="1 2" key="1">
    <citation type="submission" date="2014-02" db="EMBL/GenBank/DDBJ databases">
        <title>The Genome Sequence of Trichophyton interdigitale MR816.</title>
        <authorList>
            <consortium name="The Broad Institute Genomics Platform"/>
            <person name="Cuomo C.A."/>
            <person name="White T.C."/>
            <person name="Graser Y."/>
            <person name="Martinez-Rossi N."/>
            <person name="Heitman J."/>
            <person name="Young S.K."/>
            <person name="Zeng Q."/>
            <person name="Gargeya S."/>
            <person name="Abouelleil A."/>
            <person name="Alvarado L."/>
            <person name="Chapman S.B."/>
            <person name="Gainer-Dewar J."/>
            <person name="Goldberg J."/>
            <person name="Griggs A."/>
            <person name="Gujja S."/>
            <person name="Hansen M."/>
            <person name="Howarth C."/>
            <person name="Imamovic A."/>
            <person name="Larimer J."/>
            <person name="Martinez D."/>
            <person name="Murphy C."/>
            <person name="Pearson M.D."/>
            <person name="Persinoti G."/>
            <person name="Poon T."/>
            <person name="Priest M."/>
            <person name="Roberts A.D."/>
            <person name="Saif S."/>
            <person name="Shea T.D."/>
            <person name="Sykes S.N."/>
            <person name="Wortman J."/>
            <person name="Nusbaum C."/>
            <person name="Birren B."/>
        </authorList>
    </citation>
    <scope>NUCLEOTIDE SEQUENCE [LARGE SCALE GENOMIC DNA]</scope>
    <source>
        <strain evidence="1 2">MR816</strain>
    </source>
</reference>
<dbReference type="HOGENOM" id="CLU_1860104_0_0_1"/>
<keyword evidence="2" id="KW-1185">Reference proteome</keyword>
<dbReference type="AlphaFoldDB" id="A0A059JEX7"/>
<dbReference type="Proteomes" id="UP000024533">
    <property type="component" value="Unassembled WGS sequence"/>
</dbReference>
<organism evidence="1 2">
    <name type="scientific">Trichophyton interdigitale (strain MR816)</name>
    <dbReference type="NCBI Taxonomy" id="1215338"/>
    <lineage>
        <taxon>Eukaryota</taxon>
        <taxon>Fungi</taxon>
        <taxon>Dikarya</taxon>
        <taxon>Ascomycota</taxon>
        <taxon>Pezizomycotina</taxon>
        <taxon>Eurotiomycetes</taxon>
        <taxon>Eurotiomycetidae</taxon>
        <taxon>Onygenales</taxon>
        <taxon>Arthrodermataceae</taxon>
        <taxon>Trichophyton</taxon>
    </lineage>
</organism>
<dbReference type="EMBL" id="AOKY01000135">
    <property type="protein sequence ID" value="KDB26420.1"/>
    <property type="molecule type" value="Genomic_DNA"/>
</dbReference>
<sequence>FYQYHTVYYYHSGIAKVLRGWGGRSSTTLFAAINELASRDPVHLYGQGVSSNVSRSRLKRERGGWIEALGVGSGKREEDQGFIQEWTKAELNREGNGLDNPQGIRLYNRPFLPLGHPLAQILSSLLELQSSSRAGSQP</sequence>
<feature type="non-terminal residue" evidence="1">
    <location>
        <position position="1"/>
    </location>
</feature>
<evidence type="ECO:0000313" key="2">
    <source>
        <dbReference type="Proteomes" id="UP000024533"/>
    </source>
</evidence>
<accession>A0A059JEX7</accession>
<gene>
    <name evidence="1" type="ORF">H109_01766</name>
</gene>
<evidence type="ECO:0000313" key="1">
    <source>
        <dbReference type="EMBL" id="KDB26420.1"/>
    </source>
</evidence>
<protein>
    <submittedName>
        <fullName evidence="1">Uncharacterized protein</fullName>
    </submittedName>
</protein>
<name>A0A059JEX7_TRIIM</name>
<proteinExistence type="predicted"/>